<name>A0A2K1Z0D0_POPTR</name>
<dbReference type="AlphaFoldDB" id="A0A2K1Z0D0"/>
<dbReference type="EMBL" id="CM009298">
    <property type="protein sequence ID" value="PNT18736.1"/>
    <property type="molecule type" value="Genomic_DNA"/>
</dbReference>
<reference evidence="1 2" key="1">
    <citation type="journal article" date="2006" name="Science">
        <title>The genome of black cottonwood, Populus trichocarpa (Torr. &amp; Gray).</title>
        <authorList>
            <person name="Tuskan G.A."/>
            <person name="Difazio S."/>
            <person name="Jansson S."/>
            <person name="Bohlmann J."/>
            <person name="Grigoriev I."/>
            <person name="Hellsten U."/>
            <person name="Putnam N."/>
            <person name="Ralph S."/>
            <person name="Rombauts S."/>
            <person name="Salamov A."/>
            <person name="Schein J."/>
            <person name="Sterck L."/>
            <person name="Aerts A."/>
            <person name="Bhalerao R.R."/>
            <person name="Bhalerao R.P."/>
            <person name="Blaudez D."/>
            <person name="Boerjan W."/>
            <person name="Brun A."/>
            <person name="Brunner A."/>
            <person name="Busov V."/>
            <person name="Campbell M."/>
            <person name="Carlson J."/>
            <person name="Chalot M."/>
            <person name="Chapman J."/>
            <person name="Chen G.L."/>
            <person name="Cooper D."/>
            <person name="Coutinho P.M."/>
            <person name="Couturier J."/>
            <person name="Covert S."/>
            <person name="Cronk Q."/>
            <person name="Cunningham R."/>
            <person name="Davis J."/>
            <person name="Degroeve S."/>
            <person name="Dejardin A."/>
            <person name="Depamphilis C."/>
            <person name="Detter J."/>
            <person name="Dirks B."/>
            <person name="Dubchak I."/>
            <person name="Duplessis S."/>
            <person name="Ehlting J."/>
            <person name="Ellis B."/>
            <person name="Gendler K."/>
            <person name="Goodstein D."/>
            <person name="Gribskov M."/>
            <person name="Grimwood J."/>
            <person name="Groover A."/>
            <person name="Gunter L."/>
            <person name="Hamberger B."/>
            <person name="Heinze B."/>
            <person name="Helariutta Y."/>
            <person name="Henrissat B."/>
            <person name="Holligan D."/>
            <person name="Holt R."/>
            <person name="Huang W."/>
            <person name="Islam-Faridi N."/>
            <person name="Jones S."/>
            <person name="Jones-Rhoades M."/>
            <person name="Jorgensen R."/>
            <person name="Joshi C."/>
            <person name="Kangasjarvi J."/>
            <person name="Karlsson J."/>
            <person name="Kelleher C."/>
            <person name="Kirkpatrick R."/>
            <person name="Kirst M."/>
            <person name="Kohler A."/>
            <person name="Kalluri U."/>
            <person name="Larimer F."/>
            <person name="Leebens-Mack J."/>
            <person name="Leple J.C."/>
            <person name="Locascio P."/>
            <person name="Lou Y."/>
            <person name="Lucas S."/>
            <person name="Martin F."/>
            <person name="Montanini B."/>
            <person name="Napoli C."/>
            <person name="Nelson D.R."/>
            <person name="Nelson C."/>
            <person name="Nieminen K."/>
            <person name="Nilsson O."/>
            <person name="Pereda V."/>
            <person name="Peter G."/>
            <person name="Philippe R."/>
            <person name="Pilate G."/>
            <person name="Poliakov A."/>
            <person name="Razumovskaya J."/>
            <person name="Richardson P."/>
            <person name="Rinaldi C."/>
            <person name="Ritland K."/>
            <person name="Rouze P."/>
            <person name="Ryaboy D."/>
            <person name="Schmutz J."/>
            <person name="Schrader J."/>
            <person name="Segerman B."/>
            <person name="Shin H."/>
            <person name="Siddiqui A."/>
            <person name="Sterky F."/>
            <person name="Terry A."/>
            <person name="Tsai C.J."/>
            <person name="Uberbacher E."/>
            <person name="Unneberg P."/>
            <person name="Vahala J."/>
            <person name="Wall K."/>
            <person name="Wessler S."/>
            <person name="Yang G."/>
            <person name="Yin T."/>
            <person name="Douglas C."/>
            <person name="Marra M."/>
            <person name="Sandberg G."/>
            <person name="Van de Peer Y."/>
            <person name="Rokhsar D."/>
        </authorList>
    </citation>
    <scope>NUCLEOTIDE SEQUENCE [LARGE SCALE GENOMIC DNA]</scope>
    <source>
        <strain evidence="2">cv. Nisqually</strain>
    </source>
</reference>
<keyword evidence="2" id="KW-1185">Reference proteome</keyword>
<evidence type="ECO:0000313" key="2">
    <source>
        <dbReference type="Proteomes" id="UP000006729"/>
    </source>
</evidence>
<evidence type="ECO:0000313" key="1">
    <source>
        <dbReference type="EMBL" id="PNT18736.1"/>
    </source>
</evidence>
<sequence>MGKKEVNMGTTAVISPSNVDFQNDVFHSISNKAIQNVIRDCQLLTGHNLRIQLHEMLLGHDTKFSHEIKVATEGHIRLLRFGSIVELDESRGINMLLGKMEEARGKQLMLVWSISKIRKFQNIRWGLSYVAGALGVPLHADVTTLMHKCLTYTRVCVVIDASKMLVKEFDLQYPYGMEVGNRKKDNQKTMPSCSSTGEGTQVLNKEGNQVVYCIMNCTSRETMNIQRSTCNTLP</sequence>
<dbReference type="Proteomes" id="UP000006729">
    <property type="component" value="Chromosome 9"/>
</dbReference>
<protein>
    <submittedName>
        <fullName evidence="1">Uncharacterized protein</fullName>
    </submittedName>
</protein>
<dbReference type="InParanoid" id="A0A2K1Z0D0"/>
<gene>
    <name evidence="1" type="ORF">POPTR_009G000400</name>
</gene>
<accession>A0A2K1Z0D0</accession>
<proteinExistence type="predicted"/>
<organism evidence="1 2">
    <name type="scientific">Populus trichocarpa</name>
    <name type="common">Western balsam poplar</name>
    <name type="synonym">Populus balsamifera subsp. trichocarpa</name>
    <dbReference type="NCBI Taxonomy" id="3694"/>
    <lineage>
        <taxon>Eukaryota</taxon>
        <taxon>Viridiplantae</taxon>
        <taxon>Streptophyta</taxon>
        <taxon>Embryophyta</taxon>
        <taxon>Tracheophyta</taxon>
        <taxon>Spermatophyta</taxon>
        <taxon>Magnoliopsida</taxon>
        <taxon>eudicotyledons</taxon>
        <taxon>Gunneridae</taxon>
        <taxon>Pentapetalae</taxon>
        <taxon>rosids</taxon>
        <taxon>fabids</taxon>
        <taxon>Malpighiales</taxon>
        <taxon>Salicaceae</taxon>
        <taxon>Saliceae</taxon>
        <taxon>Populus</taxon>
    </lineage>
</organism>